<gene>
    <name evidence="1" type="ORF">S01H4_54192</name>
</gene>
<reference evidence="1" key="1">
    <citation type="journal article" date="2014" name="Front. Microbiol.">
        <title>High frequency of phylogenetically diverse reductive dehalogenase-homologous genes in deep subseafloor sedimentary metagenomes.</title>
        <authorList>
            <person name="Kawai M."/>
            <person name="Futagami T."/>
            <person name="Toyoda A."/>
            <person name="Takaki Y."/>
            <person name="Nishi S."/>
            <person name="Hori S."/>
            <person name="Arai W."/>
            <person name="Tsubouchi T."/>
            <person name="Morono Y."/>
            <person name="Uchiyama I."/>
            <person name="Ito T."/>
            <person name="Fujiyama A."/>
            <person name="Inagaki F."/>
            <person name="Takami H."/>
        </authorList>
    </citation>
    <scope>NUCLEOTIDE SEQUENCE</scope>
    <source>
        <strain evidence="1">Expedition CK06-06</strain>
    </source>
</reference>
<dbReference type="AlphaFoldDB" id="X1CSC8"/>
<dbReference type="Gene3D" id="3.30.420.40">
    <property type="match status" value="1"/>
</dbReference>
<name>X1CSC8_9ZZZZ</name>
<proteinExistence type="predicted"/>
<accession>X1CSC8</accession>
<organism evidence="1">
    <name type="scientific">marine sediment metagenome</name>
    <dbReference type="NCBI Taxonomy" id="412755"/>
    <lineage>
        <taxon>unclassified sequences</taxon>
        <taxon>metagenomes</taxon>
        <taxon>ecological metagenomes</taxon>
    </lineage>
</organism>
<sequence>LGVDVVRPTVEETTALGSAYMAGLATFLKLRKS</sequence>
<evidence type="ECO:0000313" key="1">
    <source>
        <dbReference type="EMBL" id="GAH11361.1"/>
    </source>
</evidence>
<feature type="non-terminal residue" evidence="1">
    <location>
        <position position="1"/>
    </location>
</feature>
<dbReference type="EMBL" id="BART01031162">
    <property type="protein sequence ID" value="GAH11361.1"/>
    <property type="molecule type" value="Genomic_DNA"/>
</dbReference>
<comment type="caution">
    <text evidence="1">The sequence shown here is derived from an EMBL/GenBank/DDBJ whole genome shotgun (WGS) entry which is preliminary data.</text>
</comment>
<protein>
    <submittedName>
        <fullName evidence="1">Uncharacterized protein</fullName>
    </submittedName>
</protein>